<dbReference type="RefSeq" id="WP_149860542.1">
    <property type="nucleotide sequence ID" value="NZ_VUOD01000004.1"/>
</dbReference>
<sequence>MKRTLIFTALALAGGLALARDETGGEARRAEWRAQAEARFAEADKDGDGRLDKVEAQAAFGDRFVARFDRMDGDGDGELTPDEMRRAHRGLRHGHRRMAYSAGLWRGMDDDGDGLISRAELGDKMPRLAEDFAAIDSDRDGKLSRGEVRAWRKAGHERRGTGDEG</sequence>
<proteinExistence type="predicted"/>
<feature type="domain" description="EF-hand" evidence="5">
    <location>
        <begin position="123"/>
        <end position="158"/>
    </location>
</feature>
<feature type="compositionally biased region" description="Basic and acidic residues" evidence="3">
    <location>
        <begin position="139"/>
        <end position="150"/>
    </location>
</feature>
<dbReference type="Proteomes" id="UP000322165">
    <property type="component" value="Unassembled WGS sequence"/>
</dbReference>
<organism evidence="6 7">
    <name type="scientific">Arenimonas fontis</name>
    <dbReference type="NCBI Taxonomy" id="2608255"/>
    <lineage>
        <taxon>Bacteria</taxon>
        <taxon>Pseudomonadati</taxon>
        <taxon>Pseudomonadota</taxon>
        <taxon>Gammaproteobacteria</taxon>
        <taxon>Lysobacterales</taxon>
        <taxon>Lysobacteraceae</taxon>
        <taxon>Arenimonas</taxon>
    </lineage>
</organism>
<dbReference type="Pfam" id="PF13202">
    <property type="entry name" value="EF-hand_5"/>
    <property type="match status" value="4"/>
</dbReference>
<accession>A0A5B2ZBX5</accession>
<evidence type="ECO:0000259" key="5">
    <source>
        <dbReference type="PROSITE" id="PS50222"/>
    </source>
</evidence>
<dbReference type="PROSITE" id="PS50222">
    <property type="entry name" value="EF_HAND_2"/>
    <property type="match status" value="2"/>
</dbReference>
<protein>
    <recommendedName>
        <fullName evidence="5">EF-hand domain-containing protein</fullName>
    </recommendedName>
</protein>
<dbReference type="SUPFAM" id="SSF47473">
    <property type="entry name" value="EF-hand"/>
    <property type="match status" value="1"/>
</dbReference>
<dbReference type="AlphaFoldDB" id="A0A5B2ZBX5"/>
<dbReference type="PROSITE" id="PS00018">
    <property type="entry name" value="EF_HAND_1"/>
    <property type="match status" value="2"/>
</dbReference>
<keyword evidence="7" id="KW-1185">Reference proteome</keyword>
<keyword evidence="4" id="KW-0732">Signal</keyword>
<evidence type="ECO:0000256" key="1">
    <source>
        <dbReference type="ARBA" id="ARBA00022723"/>
    </source>
</evidence>
<evidence type="ECO:0000256" key="3">
    <source>
        <dbReference type="SAM" id="MobiDB-lite"/>
    </source>
</evidence>
<dbReference type="InterPro" id="IPR011992">
    <property type="entry name" value="EF-hand-dom_pair"/>
</dbReference>
<keyword evidence="2" id="KW-0677">Repeat</keyword>
<dbReference type="PANTHER" id="PTHR10827">
    <property type="entry name" value="RETICULOCALBIN"/>
    <property type="match status" value="1"/>
</dbReference>
<dbReference type="Gene3D" id="1.10.238.10">
    <property type="entry name" value="EF-hand"/>
    <property type="match status" value="2"/>
</dbReference>
<evidence type="ECO:0000256" key="2">
    <source>
        <dbReference type="ARBA" id="ARBA00022737"/>
    </source>
</evidence>
<dbReference type="SMART" id="SM00054">
    <property type="entry name" value="EFh"/>
    <property type="match status" value="3"/>
</dbReference>
<feature type="region of interest" description="Disordered" evidence="3">
    <location>
        <begin position="139"/>
        <end position="165"/>
    </location>
</feature>
<dbReference type="EMBL" id="VUOD01000004">
    <property type="protein sequence ID" value="KAA2285043.1"/>
    <property type="molecule type" value="Genomic_DNA"/>
</dbReference>
<gene>
    <name evidence="6" type="ORF">F0415_07315</name>
</gene>
<reference evidence="6 7" key="1">
    <citation type="submission" date="2019-09" db="EMBL/GenBank/DDBJ databases">
        <title>Arenimonas chukotkensis sp. nov., a bacterium isolated from Chukotka hot spring, Arctic region, Russia.</title>
        <authorList>
            <person name="Zayulina K.S."/>
            <person name="Prokofeva M.I."/>
            <person name="Elcheninov A.G."/>
            <person name="Novikov A."/>
            <person name="Kochetkova T.V."/>
            <person name="Kublanov I.V."/>
        </authorList>
    </citation>
    <scope>NUCLEOTIDE SEQUENCE [LARGE SCALE GENOMIC DNA]</scope>
    <source>
        <strain evidence="6 7">3729k</strain>
    </source>
</reference>
<keyword evidence="1" id="KW-0479">Metal-binding</keyword>
<feature type="chain" id="PRO_5022893955" description="EF-hand domain-containing protein" evidence="4">
    <location>
        <begin position="20"/>
        <end position="165"/>
    </location>
</feature>
<dbReference type="InterPro" id="IPR002048">
    <property type="entry name" value="EF_hand_dom"/>
</dbReference>
<feature type="domain" description="EF-hand" evidence="5">
    <location>
        <begin position="59"/>
        <end position="94"/>
    </location>
</feature>
<dbReference type="GO" id="GO:0005509">
    <property type="term" value="F:calcium ion binding"/>
    <property type="evidence" value="ECO:0007669"/>
    <property type="project" value="InterPro"/>
</dbReference>
<evidence type="ECO:0000313" key="6">
    <source>
        <dbReference type="EMBL" id="KAA2285043.1"/>
    </source>
</evidence>
<reference evidence="6 7" key="2">
    <citation type="submission" date="2019-09" db="EMBL/GenBank/DDBJ databases">
        <authorList>
            <person name="Mazur A."/>
        </authorList>
    </citation>
    <scope>NUCLEOTIDE SEQUENCE [LARGE SCALE GENOMIC DNA]</scope>
    <source>
        <strain evidence="6 7">3729k</strain>
    </source>
</reference>
<dbReference type="InterPro" id="IPR018247">
    <property type="entry name" value="EF_Hand_1_Ca_BS"/>
</dbReference>
<dbReference type="PANTHER" id="PTHR10827:SF98">
    <property type="entry name" value="45 KDA CALCIUM-BINDING PROTEIN"/>
    <property type="match status" value="1"/>
</dbReference>
<feature type="signal peptide" evidence="4">
    <location>
        <begin position="1"/>
        <end position="19"/>
    </location>
</feature>
<name>A0A5B2ZBX5_9GAMM</name>
<comment type="caution">
    <text evidence="6">The sequence shown here is derived from an EMBL/GenBank/DDBJ whole genome shotgun (WGS) entry which is preliminary data.</text>
</comment>
<evidence type="ECO:0000256" key="4">
    <source>
        <dbReference type="SAM" id="SignalP"/>
    </source>
</evidence>
<evidence type="ECO:0000313" key="7">
    <source>
        <dbReference type="Proteomes" id="UP000322165"/>
    </source>
</evidence>